<dbReference type="InterPro" id="IPR018773">
    <property type="entry name" value="MeTrfase_reg_dom_prd"/>
</dbReference>
<evidence type="ECO:0000313" key="3">
    <source>
        <dbReference type="EMBL" id="MBB3809419.1"/>
    </source>
</evidence>
<name>A0A7W6EGC3_9HYPH</name>
<protein>
    <submittedName>
        <fullName evidence="3">SAM-dependent methyltransferase</fullName>
    </submittedName>
</protein>
<dbReference type="PANTHER" id="PTHR43861">
    <property type="entry name" value="TRANS-ACONITATE 2-METHYLTRANSFERASE-RELATED"/>
    <property type="match status" value="1"/>
</dbReference>
<evidence type="ECO:0000313" key="4">
    <source>
        <dbReference type="Proteomes" id="UP000537592"/>
    </source>
</evidence>
<dbReference type="EMBL" id="JACICC010000003">
    <property type="protein sequence ID" value="MBB3809419.1"/>
    <property type="molecule type" value="Genomic_DNA"/>
</dbReference>
<proteinExistence type="predicted"/>
<dbReference type="GO" id="GO:0032259">
    <property type="term" value="P:methylation"/>
    <property type="evidence" value="ECO:0007669"/>
    <property type="project" value="UniProtKB-KW"/>
</dbReference>
<dbReference type="CDD" id="cd02440">
    <property type="entry name" value="AdoMet_MTases"/>
    <property type="match status" value="1"/>
</dbReference>
<gene>
    <name evidence="3" type="ORF">FHS81_001501</name>
</gene>
<dbReference type="Pfam" id="PF13847">
    <property type="entry name" value="Methyltransf_31"/>
    <property type="match status" value="1"/>
</dbReference>
<feature type="domain" description="Methyltransferase regulatory" evidence="1">
    <location>
        <begin position="218"/>
        <end position="299"/>
    </location>
</feature>
<evidence type="ECO:0000259" key="1">
    <source>
        <dbReference type="Pfam" id="PF10119"/>
    </source>
</evidence>
<dbReference type="InterPro" id="IPR029063">
    <property type="entry name" value="SAM-dependent_MTases_sf"/>
</dbReference>
<feature type="domain" description="Methyltransferase" evidence="2">
    <location>
        <begin position="43"/>
        <end position="151"/>
    </location>
</feature>
<dbReference type="GO" id="GO:0008168">
    <property type="term" value="F:methyltransferase activity"/>
    <property type="evidence" value="ECO:0007669"/>
    <property type="project" value="UniProtKB-KW"/>
</dbReference>
<dbReference type="Proteomes" id="UP000537592">
    <property type="component" value="Unassembled WGS sequence"/>
</dbReference>
<dbReference type="Gene3D" id="3.40.50.150">
    <property type="entry name" value="Vaccinia Virus protein VP39"/>
    <property type="match status" value="1"/>
</dbReference>
<dbReference type="RefSeq" id="WP_183751492.1">
    <property type="nucleotide sequence ID" value="NZ_JACICC010000003.1"/>
</dbReference>
<dbReference type="InterPro" id="IPR025714">
    <property type="entry name" value="Methyltranfer_dom"/>
</dbReference>
<dbReference type="Pfam" id="PF10119">
    <property type="entry name" value="MethyTransf_Reg"/>
    <property type="match status" value="1"/>
</dbReference>
<keyword evidence="3" id="KW-0489">Methyltransferase</keyword>
<keyword evidence="4" id="KW-1185">Reference proteome</keyword>
<reference evidence="3 4" key="1">
    <citation type="submission" date="2020-08" db="EMBL/GenBank/DDBJ databases">
        <title>Genomic Encyclopedia of Type Strains, Phase IV (KMG-IV): sequencing the most valuable type-strain genomes for metagenomic binning, comparative biology and taxonomic classification.</title>
        <authorList>
            <person name="Goeker M."/>
        </authorList>
    </citation>
    <scope>NUCLEOTIDE SEQUENCE [LARGE SCALE GENOMIC DNA]</scope>
    <source>
        <strain evidence="3 4">DSM 28760</strain>
    </source>
</reference>
<organism evidence="3 4">
    <name type="scientific">Pseudochelatococcus contaminans</name>
    <dbReference type="NCBI Taxonomy" id="1538103"/>
    <lineage>
        <taxon>Bacteria</taxon>
        <taxon>Pseudomonadati</taxon>
        <taxon>Pseudomonadota</taxon>
        <taxon>Alphaproteobacteria</taxon>
        <taxon>Hyphomicrobiales</taxon>
        <taxon>Chelatococcaceae</taxon>
        <taxon>Pseudochelatococcus</taxon>
    </lineage>
</organism>
<sequence length="507" mass="55037">MKNWSGNQLEGVEYTVEFFHELTPGNLRFALLQHGLAAPQGQASYLELGSGHGLTANIIAALNPALDVVGVEPDPARVRYARTLAEEADIGNVKFLERNLEELIADSSLGNFDFIVLHGVYSWVNEAGRGLIRDLIRRNLKPGGVVFVSYNAYPGWSAGAVLQRVLHDGGVLAGGDAARQLSQGVWALNRLKELNAAFFGANPIAANQLDDLQKRSLSYLAGEYLSDDWGAFFFTDIVKALGEAKVSYGGQADLAAHADLINFTPDQRQFLESIPDRNFRETARDVLLNTSFRRDLYLRGATTLPRQAQKDLWNNQRFVLLNDPADVPRKIMARVGEVSLNAEIYDPVLAALAHGPQTLAELLADAGVAKLPWEQVTEAVHLLVLLNIVQLALPAEGEAERTQRARALNTAIVARLRAGDAVPVLASPVTGSGIGLDSLSQSLFAAHTEGVADKAPYVRQRLDEKGHNLIKDGQPVTDEAAIAEHLDNAVASFETITLKILKRAGIV</sequence>
<dbReference type="AlphaFoldDB" id="A0A7W6EGC3"/>
<comment type="caution">
    <text evidence="3">The sequence shown here is derived from an EMBL/GenBank/DDBJ whole genome shotgun (WGS) entry which is preliminary data.</text>
</comment>
<dbReference type="SUPFAM" id="SSF53335">
    <property type="entry name" value="S-adenosyl-L-methionine-dependent methyltransferases"/>
    <property type="match status" value="1"/>
</dbReference>
<evidence type="ECO:0000259" key="2">
    <source>
        <dbReference type="Pfam" id="PF13847"/>
    </source>
</evidence>
<accession>A0A7W6EGC3</accession>
<keyword evidence="3" id="KW-0808">Transferase</keyword>